<accession>A0A1H8HW19</accession>
<evidence type="ECO:0000256" key="6">
    <source>
        <dbReference type="SAM" id="MobiDB-lite"/>
    </source>
</evidence>
<keyword evidence="4" id="KW-1133">Transmembrane helix</keyword>
<evidence type="ECO:0000313" key="10">
    <source>
        <dbReference type="Proteomes" id="UP000181951"/>
    </source>
</evidence>
<dbReference type="PANTHER" id="PTHR36115:SF4">
    <property type="entry name" value="MEMBRANE PROTEIN"/>
    <property type="match status" value="1"/>
</dbReference>
<feature type="compositionally biased region" description="Pro residues" evidence="6">
    <location>
        <begin position="15"/>
        <end position="29"/>
    </location>
</feature>
<feature type="compositionally biased region" description="Low complexity" evidence="6">
    <location>
        <begin position="250"/>
        <end position="259"/>
    </location>
</feature>
<dbReference type="Pfam" id="PF10708">
    <property type="entry name" value="DUF2510"/>
    <property type="match status" value="1"/>
</dbReference>
<dbReference type="RefSeq" id="WP_075016581.1">
    <property type="nucleotide sequence ID" value="NZ_FODD01000007.1"/>
</dbReference>
<feature type="domain" description="DUF2510" evidence="8">
    <location>
        <begin position="22"/>
        <end position="51"/>
    </location>
</feature>
<dbReference type="OrthoDB" id="4207282at2"/>
<dbReference type="Proteomes" id="UP000181951">
    <property type="component" value="Unassembled WGS sequence"/>
</dbReference>
<evidence type="ECO:0000256" key="3">
    <source>
        <dbReference type="ARBA" id="ARBA00022692"/>
    </source>
</evidence>
<sequence length="445" mass="45035">MSAPPSGSSGSSPSPSSPSPAPGYYPDPSIPNYIRYWNGSAWVPGTSRPAPLDTTPEQAAGGSGAAAATAWPAAAGSVPGPPAAPARPDADRAADESGPMFLDEDPRAPRSDSGPGVPAQGGAPGGAAPDPRAADGQGGAPAWPSMDRPGTQLPRISWGAEQAAAAGRGTQSAAQEPQAGQAAPAAGSAQAASAAPSAPSARPAQHAQAAQPSPPAVPAVPHQVQPQSVPQEWPEQAGPSAQPARSGQGAAAERPAAPWAAQVHDLAQPPWRPVPSDPFGASQRQDRPGGLVRRFAARVIDGVLLAALTGAAAVPLGTAAYHHAKDKVDQAKLTGETVKVWLLDGTTGAELAAVVGVLLVAGLLLEVLPNARWGRTLGKKLVGLRVLDIDSQLPPGFGVSLRRWATRTLFDLTVVGLLASAWGLFDRPWKQGLHDKAARTFVAGD</sequence>
<dbReference type="PANTHER" id="PTHR36115">
    <property type="entry name" value="PROLINE-RICH ANTIGEN HOMOLOG-RELATED"/>
    <property type="match status" value="1"/>
</dbReference>
<evidence type="ECO:0000256" key="1">
    <source>
        <dbReference type="ARBA" id="ARBA00004651"/>
    </source>
</evidence>
<feature type="compositionally biased region" description="Low complexity" evidence="6">
    <location>
        <begin position="65"/>
        <end position="78"/>
    </location>
</feature>
<feature type="domain" description="RDD" evidence="7">
    <location>
        <begin position="289"/>
        <end position="438"/>
    </location>
</feature>
<dbReference type="EMBL" id="FODD01000007">
    <property type="protein sequence ID" value="SEN60175.1"/>
    <property type="molecule type" value="Genomic_DNA"/>
</dbReference>
<dbReference type="InterPro" id="IPR010432">
    <property type="entry name" value="RDD"/>
</dbReference>
<dbReference type="GO" id="GO:0005886">
    <property type="term" value="C:plasma membrane"/>
    <property type="evidence" value="ECO:0007669"/>
    <property type="project" value="UniProtKB-SubCell"/>
</dbReference>
<evidence type="ECO:0000256" key="2">
    <source>
        <dbReference type="ARBA" id="ARBA00022475"/>
    </source>
</evidence>
<feature type="compositionally biased region" description="Low complexity" evidence="6">
    <location>
        <begin position="1"/>
        <end position="14"/>
    </location>
</feature>
<name>A0A1H8HW19_9ACTN</name>
<dbReference type="AlphaFoldDB" id="A0A1H8HW19"/>
<feature type="compositionally biased region" description="Low complexity" evidence="6">
    <location>
        <begin position="162"/>
        <end position="211"/>
    </location>
</feature>
<feature type="compositionally biased region" description="Low complexity" evidence="6">
    <location>
        <begin position="219"/>
        <end position="231"/>
    </location>
</feature>
<gene>
    <name evidence="9" type="ORF">SAMN05216267_100773</name>
</gene>
<organism evidence="9 10">
    <name type="scientific">Actinacidiphila rubida</name>
    <dbReference type="NCBI Taxonomy" id="310780"/>
    <lineage>
        <taxon>Bacteria</taxon>
        <taxon>Bacillati</taxon>
        <taxon>Actinomycetota</taxon>
        <taxon>Actinomycetes</taxon>
        <taxon>Kitasatosporales</taxon>
        <taxon>Streptomycetaceae</taxon>
        <taxon>Actinacidiphila</taxon>
    </lineage>
</organism>
<feature type="region of interest" description="Disordered" evidence="6">
    <location>
        <begin position="268"/>
        <end position="287"/>
    </location>
</feature>
<reference evidence="9 10" key="1">
    <citation type="submission" date="2016-10" db="EMBL/GenBank/DDBJ databases">
        <authorList>
            <person name="de Groot N.N."/>
        </authorList>
    </citation>
    <scope>NUCLEOTIDE SEQUENCE [LARGE SCALE GENOMIC DNA]</scope>
    <source>
        <strain evidence="9 10">CGMCC 4.2026</strain>
    </source>
</reference>
<evidence type="ECO:0000256" key="5">
    <source>
        <dbReference type="ARBA" id="ARBA00023136"/>
    </source>
</evidence>
<dbReference type="InterPro" id="IPR018929">
    <property type="entry name" value="DUF2510"/>
</dbReference>
<evidence type="ECO:0000313" key="9">
    <source>
        <dbReference type="EMBL" id="SEN60175.1"/>
    </source>
</evidence>
<feature type="compositionally biased region" description="Low complexity" evidence="6">
    <location>
        <begin position="114"/>
        <end position="135"/>
    </location>
</feature>
<protein>
    <submittedName>
        <fullName evidence="9">Uncharacterized membrane protein YckC, RDD family</fullName>
    </submittedName>
</protein>
<keyword evidence="10" id="KW-1185">Reference proteome</keyword>
<keyword evidence="2" id="KW-1003">Cell membrane</keyword>
<dbReference type="InterPro" id="IPR051791">
    <property type="entry name" value="Pra-immunoreactive"/>
</dbReference>
<dbReference type="STRING" id="310780.SAMN05216267_100773"/>
<evidence type="ECO:0000259" key="8">
    <source>
        <dbReference type="Pfam" id="PF10708"/>
    </source>
</evidence>
<evidence type="ECO:0000256" key="4">
    <source>
        <dbReference type="ARBA" id="ARBA00022989"/>
    </source>
</evidence>
<feature type="region of interest" description="Disordered" evidence="6">
    <location>
        <begin position="1"/>
        <end position="259"/>
    </location>
</feature>
<dbReference type="Pfam" id="PF06271">
    <property type="entry name" value="RDD"/>
    <property type="match status" value="1"/>
</dbReference>
<keyword evidence="3" id="KW-0812">Transmembrane</keyword>
<comment type="subcellular location">
    <subcellularLocation>
        <location evidence="1">Cell membrane</location>
        <topology evidence="1">Multi-pass membrane protein</topology>
    </subcellularLocation>
</comment>
<keyword evidence="5" id="KW-0472">Membrane</keyword>
<proteinExistence type="predicted"/>
<evidence type="ECO:0000259" key="7">
    <source>
        <dbReference type="Pfam" id="PF06271"/>
    </source>
</evidence>